<keyword evidence="2" id="KW-1185">Reference proteome</keyword>
<reference evidence="1 2" key="1">
    <citation type="submission" date="2019-01" db="EMBL/GenBank/DDBJ databases">
        <title>Nocardioides guangzhouensis sp. nov., an actinobacterium isolated from soil.</title>
        <authorList>
            <person name="Fu Y."/>
            <person name="Cai Y."/>
            <person name="Lin Z."/>
            <person name="Chen P."/>
        </authorList>
    </citation>
    <scope>NUCLEOTIDE SEQUENCE [LARGE SCALE GENOMIC DNA]</scope>
    <source>
        <strain evidence="1 2">NBRC 105384</strain>
    </source>
</reference>
<evidence type="ECO:0000313" key="1">
    <source>
        <dbReference type="EMBL" id="RYU10628.1"/>
    </source>
</evidence>
<dbReference type="Proteomes" id="UP000291189">
    <property type="component" value="Unassembled WGS sequence"/>
</dbReference>
<dbReference type="EMBL" id="SDPU01000028">
    <property type="protein sequence ID" value="RYU10628.1"/>
    <property type="molecule type" value="Genomic_DNA"/>
</dbReference>
<accession>A0A4Q5IZB8</accession>
<evidence type="ECO:0000313" key="2">
    <source>
        <dbReference type="Proteomes" id="UP000291189"/>
    </source>
</evidence>
<dbReference type="AlphaFoldDB" id="A0A4Q5IZB8"/>
<proteinExistence type="predicted"/>
<organism evidence="1 2">
    <name type="scientific">Nocardioides iriomotensis</name>
    <dbReference type="NCBI Taxonomy" id="715784"/>
    <lineage>
        <taxon>Bacteria</taxon>
        <taxon>Bacillati</taxon>
        <taxon>Actinomycetota</taxon>
        <taxon>Actinomycetes</taxon>
        <taxon>Propionibacteriales</taxon>
        <taxon>Nocardioidaceae</taxon>
        <taxon>Nocardioides</taxon>
    </lineage>
</organism>
<dbReference type="RefSeq" id="WP_129988219.1">
    <property type="nucleotide sequence ID" value="NZ_SDPU01000028.1"/>
</dbReference>
<protein>
    <submittedName>
        <fullName evidence="1">Uncharacterized protein</fullName>
    </submittedName>
</protein>
<comment type="caution">
    <text evidence="1">The sequence shown here is derived from an EMBL/GenBank/DDBJ whole genome shotgun (WGS) entry which is preliminary data.</text>
</comment>
<sequence length="83" mass="8756">MTSRTVVLAGAPSAHAVPICTILRAPDGGWAVVLHPSDCDAPTPSSHAVTFQDVPAATRYARAQYGFLYVEVLDDQHPDNPAA</sequence>
<name>A0A4Q5IZB8_9ACTN</name>
<gene>
    <name evidence="1" type="ORF">ETU37_15300</name>
</gene>